<accession>A0A1G6ZI62</accession>
<evidence type="ECO:0000256" key="2">
    <source>
        <dbReference type="RuleBase" id="RU003476"/>
    </source>
</evidence>
<dbReference type="CDD" id="cd03673">
    <property type="entry name" value="NUDIX_Ap6A_hydrolase"/>
    <property type="match status" value="1"/>
</dbReference>
<evidence type="ECO:0000259" key="3">
    <source>
        <dbReference type="PROSITE" id="PS51462"/>
    </source>
</evidence>
<dbReference type="RefSeq" id="WP_092735814.1">
    <property type="nucleotide sequence ID" value="NZ_FNAS01000002.1"/>
</dbReference>
<gene>
    <name evidence="4" type="ORF">SAMN05421544_10292</name>
</gene>
<sequence length="202" mass="23550">MYKVFINDKKICLSKKPQNLQRDIPYTGAASLEKAIEYIERVSISEVGVYGENLDLIWENFQAMFKIIEAAGGVVLNSKKEILFIHRLGRWDLPKGKLEKGETPKKGAKREVEEETGVNGLKISELVETTYHIYINKKDKKILKKTYWYLMNTEFSDKLIPQAEEGITDVAWKSFSEVQYHIFPKTFQNIQIVLNTFFKMFR</sequence>
<dbReference type="InterPro" id="IPR020476">
    <property type="entry name" value="Nudix_hydrolase"/>
</dbReference>
<dbReference type="Proteomes" id="UP000198517">
    <property type="component" value="Unassembled WGS sequence"/>
</dbReference>
<keyword evidence="5" id="KW-1185">Reference proteome</keyword>
<dbReference type="PRINTS" id="PR00502">
    <property type="entry name" value="NUDIXFAMILY"/>
</dbReference>
<dbReference type="Gene3D" id="3.90.79.10">
    <property type="entry name" value="Nucleoside Triphosphate Pyrophosphohydrolase"/>
    <property type="match status" value="1"/>
</dbReference>
<proteinExistence type="inferred from homology"/>
<dbReference type="PANTHER" id="PTHR43736">
    <property type="entry name" value="ADP-RIBOSE PYROPHOSPHATASE"/>
    <property type="match status" value="1"/>
</dbReference>
<organism evidence="4 5">
    <name type="scientific">Riemerella columbipharyngis</name>
    <dbReference type="NCBI Taxonomy" id="1071918"/>
    <lineage>
        <taxon>Bacteria</taxon>
        <taxon>Pseudomonadati</taxon>
        <taxon>Bacteroidota</taxon>
        <taxon>Flavobacteriia</taxon>
        <taxon>Flavobacteriales</taxon>
        <taxon>Weeksellaceae</taxon>
        <taxon>Riemerella</taxon>
    </lineage>
</organism>
<dbReference type="InterPro" id="IPR000086">
    <property type="entry name" value="NUDIX_hydrolase_dom"/>
</dbReference>
<dbReference type="EMBL" id="FNAS01000002">
    <property type="protein sequence ID" value="SDE02220.1"/>
    <property type="molecule type" value="Genomic_DNA"/>
</dbReference>
<reference evidence="4 5" key="1">
    <citation type="submission" date="2016-10" db="EMBL/GenBank/DDBJ databases">
        <authorList>
            <person name="de Groot N.N."/>
        </authorList>
    </citation>
    <scope>NUCLEOTIDE SEQUENCE [LARGE SCALE GENOMIC DNA]</scope>
    <source>
        <strain evidence="4 5">DSM 24015</strain>
    </source>
</reference>
<comment type="similarity">
    <text evidence="2">Belongs to the Nudix hydrolase family.</text>
</comment>
<evidence type="ECO:0000313" key="5">
    <source>
        <dbReference type="Proteomes" id="UP000198517"/>
    </source>
</evidence>
<protein>
    <submittedName>
        <fullName evidence="4">NUDIX domain-containing protein</fullName>
    </submittedName>
</protein>
<keyword evidence="1 2" id="KW-0378">Hydrolase</keyword>
<dbReference type="PROSITE" id="PS51462">
    <property type="entry name" value="NUDIX"/>
    <property type="match status" value="1"/>
</dbReference>
<dbReference type="STRING" id="1071918.SAMN05421544_10292"/>
<feature type="domain" description="Nudix hydrolase" evidence="3">
    <location>
        <begin position="66"/>
        <end position="198"/>
    </location>
</feature>
<evidence type="ECO:0000256" key="1">
    <source>
        <dbReference type="ARBA" id="ARBA00022801"/>
    </source>
</evidence>
<dbReference type="OrthoDB" id="9816289at2"/>
<dbReference type="AlphaFoldDB" id="A0A1G6ZI62"/>
<evidence type="ECO:0000313" key="4">
    <source>
        <dbReference type="EMBL" id="SDE02220.1"/>
    </source>
</evidence>
<dbReference type="InterPro" id="IPR020084">
    <property type="entry name" value="NUDIX_hydrolase_CS"/>
</dbReference>
<name>A0A1G6ZI62_9FLAO</name>
<dbReference type="SUPFAM" id="SSF55811">
    <property type="entry name" value="Nudix"/>
    <property type="match status" value="1"/>
</dbReference>
<dbReference type="Pfam" id="PF00293">
    <property type="entry name" value="NUDIX"/>
    <property type="match status" value="1"/>
</dbReference>
<dbReference type="PROSITE" id="PS00893">
    <property type="entry name" value="NUDIX_BOX"/>
    <property type="match status" value="1"/>
</dbReference>
<dbReference type="PANTHER" id="PTHR43736:SF1">
    <property type="entry name" value="DIHYDRONEOPTERIN TRIPHOSPHATE DIPHOSPHATASE"/>
    <property type="match status" value="1"/>
</dbReference>
<dbReference type="InterPro" id="IPR015797">
    <property type="entry name" value="NUDIX_hydrolase-like_dom_sf"/>
</dbReference>
<dbReference type="GO" id="GO:0016787">
    <property type="term" value="F:hydrolase activity"/>
    <property type="evidence" value="ECO:0007669"/>
    <property type="project" value="UniProtKB-KW"/>
</dbReference>